<evidence type="ECO:0000259" key="8">
    <source>
        <dbReference type="Pfam" id="PF23639"/>
    </source>
</evidence>
<dbReference type="EMBL" id="SMAR01000033">
    <property type="protein sequence ID" value="TCT34635.1"/>
    <property type="molecule type" value="Genomic_DNA"/>
</dbReference>
<name>A0A4V2V3M2_9HYPH</name>
<evidence type="ECO:0000256" key="6">
    <source>
        <dbReference type="ARBA" id="ARBA00023163"/>
    </source>
</evidence>
<accession>A0A4V2V3M2</accession>
<dbReference type="AlphaFoldDB" id="A0A4V2V3M2"/>
<evidence type="ECO:0000256" key="3">
    <source>
        <dbReference type="ARBA" id="ARBA00022679"/>
    </source>
</evidence>
<keyword evidence="10" id="KW-1185">Reference proteome</keyword>
<dbReference type="RefSeq" id="WP_132313673.1">
    <property type="nucleotide sequence ID" value="NZ_SMAR01000033.1"/>
</dbReference>
<evidence type="ECO:0000256" key="5">
    <source>
        <dbReference type="ARBA" id="ARBA00022705"/>
    </source>
</evidence>
<evidence type="ECO:0000256" key="2">
    <source>
        <dbReference type="ARBA" id="ARBA00022515"/>
    </source>
</evidence>
<dbReference type="GO" id="GO:0008270">
    <property type="term" value="F:zinc ion binding"/>
    <property type="evidence" value="ECO:0007669"/>
    <property type="project" value="InterPro"/>
</dbReference>
<dbReference type="InterPro" id="IPR006171">
    <property type="entry name" value="TOPRIM_dom"/>
</dbReference>
<keyword evidence="5" id="KW-0235">DNA replication</keyword>
<dbReference type="Gene3D" id="3.90.580.10">
    <property type="entry name" value="Zinc finger, CHC2-type domain"/>
    <property type="match status" value="1"/>
</dbReference>
<dbReference type="GO" id="GO:1990077">
    <property type="term" value="C:primosome complex"/>
    <property type="evidence" value="ECO:0007669"/>
    <property type="project" value="UniProtKB-KW"/>
</dbReference>
<proteinExistence type="predicted"/>
<keyword evidence="6" id="KW-0804">Transcription</keyword>
<dbReference type="GO" id="GO:0006269">
    <property type="term" value="P:DNA replication, synthesis of primer"/>
    <property type="evidence" value="ECO:0007669"/>
    <property type="project" value="UniProtKB-KW"/>
</dbReference>
<dbReference type="Pfam" id="PF13362">
    <property type="entry name" value="Toprim_3"/>
    <property type="match status" value="1"/>
</dbReference>
<gene>
    <name evidence="9" type="ORF">EDC90_103329</name>
</gene>
<keyword evidence="1" id="KW-0240">DNA-directed RNA polymerase</keyword>
<dbReference type="InterPro" id="IPR036977">
    <property type="entry name" value="DNA_primase_Znf_CHC2"/>
</dbReference>
<dbReference type="Pfam" id="PF23639">
    <property type="entry name" value="DUF7146"/>
    <property type="match status" value="1"/>
</dbReference>
<dbReference type="OrthoDB" id="9811157at2"/>
<feature type="domain" description="Toprim" evidence="7">
    <location>
        <begin position="264"/>
        <end position="357"/>
    </location>
</feature>
<keyword evidence="4" id="KW-0548">Nucleotidyltransferase</keyword>
<sequence length="359" mass="39462">MSRFSVAKARAIDDLESLIEELLHASRKHKRTGLWNVANPYRAHAKPDQMCVWLTGNRRGAWKDYVSGDKGDAIDLVAYALSGLVSDESRMDAVAWLEERYGLKDMDPVAKRRMEAEAKSRRMAAEARESERRESNITRSRKFFYGCNETVTDTPVEAYLASRGIALSAIPALGHAIRYRAECQYWMDDDRPFLPAMIHAMVTAEGRVAANHYTFLQPDGSGKADVDKAKLMFPETTGLVIRLTNGAAGIGAEKAAAAGISGLVGVVEGTEDGYSAAIAAPDLRMWATGSLSGLLSLPDHASASGYIIFQDNDWGKRQAQGLFRRAVARIKGFGKPVEVISMPASWGKDVNDAFKRRSW</sequence>
<evidence type="ECO:0000313" key="9">
    <source>
        <dbReference type="EMBL" id="TCT34635.1"/>
    </source>
</evidence>
<dbReference type="InterPro" id="IPR055570">
    <property type="entry name" value="DUF7146"/>
</dbReference>
<evidence type="ECO:0000313" key="10">
    <source>
        <dbReference type="Proteomes" id="UP000295097"/>
    </source>
</evidence>
<dbReference type="GO" id="GO:0000428">
    <property type="term" value="C:DNA-directed RNA polymerase complex"/>
    <property type="evidence" value="ECO:0007669"/>
    <property type="project" value="UniProtKB-KW"/>
</dbReference>
<dbReference type="Proteomes" id="UP000295097">
    <property type="component" value="Unassembled WGS sequence"/>
</dbReference>
<organism evidence="9 10">
    <name type="scientific">Martelella mediterranea</name>
    <dbReference type="NCBI Taxonomy" id="293089"/>
    <lineage>
        <taxon>Bacteria</taxon>
        <taxon>Pseudomonadati</taxon>
        <taxon>Pseudomonadota</taxon>
        <taxon>Alphaproteobacteria</taxon>
        <taxon>Hyphomicrobiales</taxon>
        <taxon>Aurantimonadaceae</taxon>
        <taxon>Martelella</taxon>
    </lineage>
</organism>
<comment type="caution">
    <text evidence="9">The sequence shown here is derived from an EMBL/GenBank/DDBJ whole genome shotgun (WGS) entry which is preliminary data.</text>
</comment>
<reference evidence="9 10" key="1">
    <citation type="submission" date="2019-03" db="EMBL/GenBank/DDBJ databases">
        <title>Freshwater and sediment microbial communities from various areas in North America, analyzing microbe dynamics in response to fracking.</title>
        <authorList>
            <person name="Lamendella R."/>
        </authorList>
    </citation>
    <scope>NUCLEOTIDE SEQUENCE [LARGE SCALE GENOMIC DNA]</scope>
    <source>
        <strain evidence="9 10">175.2</strain>
    </source>
</reference>
<keyword evidence="3" id="KW-0808">Transferase</keyword>
<protein>
    <recommendedName>
        <fullName evidence="11">Toprim domain-containing protein</fullName>
    </recommendedName>
</protein>
<dbReference type="GO" id="GO:0003677">
    <property type="term" value="F:DNA binding"/>
    <property type="evidence" value="ECO:0007669"/>
    <property type="project" value="InterPro"/>
</dbReference>
<keyword evidence="2" id="KW-0639">Primosome</keyword>
<evidence type="ECO:0000259" key="7">
    <source>
        <dbReference type="Pfam" id="PF13362"/>
    </source>
</evidence>
<evidence type="ECO:0000256" key="1">
    <source>
        <dbReference type="ARBA" id="ARBA00022478"/>
    </source>
</evidence>
<evidence type="ECO:0000256" key="4">
    <source>
        <dbReference type="ARBA" id="ARBA00022695"/>
    </source>
</evidence>
<feature type="domain" description="DUF7146" evidence="8">
    <location>
        <begin position="146"/>
        <end position="243"/>
    </location>
</feature>
<evidence type="ECO:0008006" key="11">
    <source>
        <dbReference type="Google" id="ProtNLM"/>
    </source>
</evidence>
<dbReference type="GO" id="GO:0016779">
    <property type="term" value="F:nucleotidyltransferase activity"/>
    <property type="evidence" value="ECO:0007669"/>
    <property type="project" value="UniProtKB-KW"/>
</dbReference>